<dbReference type="Proteomes" id="UP001153076">
    <property type="component" value="Unassembled WGS sequence"/>
</dbReference>
<sequence>MGNFLTSHFMGSGSKISLFIAKINSQSFIYLMLYRLRYSFMINVQTLFEQRVSIGVHKQIPCILAKFPLLGHLYDEVIPTQWEFTNKQPLSYTYLFATYHKPMQGGKGKPTVWNNGFLSGFSVPTSTMFSKSLIRKIEPLAQEYCPLSSMKNLMGGMILRVAKLKQCTKTFLTAFLSDWLCTFILPVRDVGCIHLDTFNTASFIVSSTRYCLRTIILASIYKGLNEISCSSHPGKSGDHLSIHFLSHGWQKF</sequence>
<protein>
    <submittedName>
        <fullName evidence="1">Uncharacterized protein</fullName>
    </submittedName>
</protein>
<dbReference type="EMBL" id="JAKOGI010000292">
    <property type="protein sequence ID" value="KAJ8437554.1"/>
    <property type="molecule type" value="Genomic_DNA"/>
</dbReference>
<gene>
    <name evidence="1" type="ORF">Cgig2_017907</name>
</gene>
<reference evidence="1" key="1">
    <citation type="submission" date="2022-04" db="EMBL/GenBank/DDBJ databases">
        <title>Carnegiea gigantea Genome sequencing and assembly v2.</title>
        <authorList>
            <person name="Copetti D."/>
            <person name="Sanderson M.J."/>
            <person name="Burquez A."/>
            <person name="Wojciechowski M.F."/>
        </authorList>
    </citation>
    <scope>NUCLEOTIDE SEQUENCE</scope>
    <source>
        <strain evidence="1">SGP5-SGP5p</strain>
        <tissue evidence="1">Aerial part</tissue>
    </source>
</reference>
<evidence type="ECO:0000313" key="1">
    <source>
        <dbReference type="EMBL" id="KAJ8437554.1"/>
    </source>
</evidence>
<dbReference type="AlphaFoldDB" id="A0A9Q1K662"/>
<comment type="caution">
    <text evidence="1">The sequence shown here is derived from an EMBL/GenBank/DDBJ whole genome shotgun (WGS) entry which is preliminary data.</text>
</comment>
<proteinExistence type="predicted"/>
<organism evidence="1 2">
    <name type="scientific">Carnegiea gigantea</name>
    <dbReference type="NCBI Taxonomy" id="171969"/>
    <lineage>
        <taxon>Eukaryota</taxon>
        <taxon>Viridiplantae</taxon>
        <taxon>Streptophyta</taxon>
        <taxon>Embryophyta</taxon>
        <taxon>Tracheophyta</taxon>
        <taxon>Spermatophyta</taxon>
        <taxon>Magnoliopsida</taxon>
        <taxon>eudicotyledons</taxon>
        <taxon>Gunneridae</taxon>
        <taxon>Pentapetalae</taxon>
        <taxon>Caryophyllales</taxon>
        <taxon>Cactineae</taxon>
        <taxon>Cactaceae</taxon>
        <taxon>Cactoideae</taxon>
        <taxon>Echinocereeae</taxon>
        <taxon>Carnegiea</taxon>
    </lineage>
</organism>
<accession>A0A9Q1K662</accession>
<keyword evidence="2" id="KW-1185">Reference proteome</keyword>
<dbReference type="OrthoDB" id="913267at2759"/>
<name>A0A9Q1K662_9CARY</name>
<evidence type="ECO:0000313" key="2">
    <source>
        <dbReference type="Proteomes" id="UP001153076"/>
    </source>
</evidence>